<feature type="region of interest" description="Disordered" evidence="1">
    <location>
        <begin position="1"/>
        <end position="27"/>
    </location>
</feature>
<accession>A0ABM8EET6</accession>
<dbReference type="EMBL" id="AP027144">
    <property type="protein sequence ID" value="BDV36468.1"/>
    <property type="molecule type" value="Genomic_DNA"/>
</dbReference>
<organism evidence="2 3">
    <name type="scientific">Methylocystis iwaonis</name>
    <dbReference type="NCBI Taxonomy" id="2885079"/>
    <lineage>
        <taxon>Bacteria</taxon>
        <taxon>Pseudomonadati</taxon>
        <taxon>Pseudomonadota</taxon>
        <taxon>Alphaproteobacteria</taxon>
        <taxon>Hyphomicrobiales</taxon>
        <taxon>Methylocystaceae</taxon>
        <taxon>Methylocystis</taxon>
    </lineage>
</organism>
<keyword evidence="2" id="KW-0614">Plasmid</keyword>
<gene>
    <name evidence="2" type="ORF">SS37A_39980</name>
</gene>
<dbReference type="Proteomes" id="UP001317629">
    <property type="component" value="Plasmid pSS37A-Re-2"/>
</dbReference>
<evidence type="ECO:0000313" key="2">
    <source>
        <dbReference type="EMBL" id="BDV36468.1"/>
    </source>
</evidence>
<sequence>MLSSVSPPVPPSFTPISPRSFGSDDAGALGNEIGNPFYLFRDSVDWLVGRNETSSGRIPMRLLHLGAQIHCRRMLVEKFNGPGRNVLG</sequence>
<proteinExistence type="predicted"/>
<evidence type="ECO:0000256" key="1">
    <source>
        <dbReference type="SAM" id="MobiDB-lite"/>
    </source>
</evidence>
<keyword evidence="3" id="KW-1185">Reference proteome</keyword>
<name>A0ABM8EET6_9HYPH</name>
<evidence type="ECO:0000313" key="3">
    <source>
        <dbReference type="Proteomes" id="UP001317629"/>
    </source>
</evidence>
<geneLocation type="plasmid" evidence="2 3">
    <name>pSS37A-Re-2</name>
</geneLocation>
<reference evidence="2 3" key="1">
    <citation type="journal article" date="2023" name="Int. J. Syst. Evol. Microbiol.">
        <title>Methylocystis iwaonis sp. nov., a type II methane-oxidizing bacterium from surface soil of a rice paddy field in Japan, and emended description of the genus Methylocystis (ex Whittenbury et al. 1970) Bowman et al. 1993.</title>
        <authorList>
            <person name="Kaise H."/>
            <person name="Sawadogo J.B."/>
            <person name="Alam M.S."/>
            <person name="Ueno C."/>
            <person name="Dianou D."/>
            <person name="Shinjo R."/>
            <person name="Asakawa S."/>
        </authorList>
    </citation>
    <scope>NUCLEOTIDE SEQUENCE [LARGE SCALE GENOMIC DNA]</scope>
    <source>
        <strain evidence="2 3">SS37A-Re</strain>
    </source>
</reference>
<protein>
    <submittedName>
        <fullName evidence="2">Uncharacterized protein</fullName>
    </submittedName>
</protein>